<keyword evidence="2 5" id="KW-0808">Transferase</keyword>
<dbReference type="GO" id="GO:0032259">
    <property type="term" value="P:methylation"/>
    <property type="evidence" value="ECO:0007669"/>
    <property type="project" value="UniProtKB-KW"/>
</dbReference>
<sequence>MRGAYYNEIDPNAAQWLRNLIAAGHIAPGEVDERSIEDVASDDLRGFTQCHFFAGIGVWSYALRLAGWPDNKPVWTGSCPCQPFSSAGKGAGFDDERHLWPALFHLISERRPELVFGEQVAGVNAWFDLVQTDVEAVDYAFGLVPFPAAGVGAPHIRDRAYWVADASGERSQRWRKRLNSTEEDVWGSSTIRQPLHSSLRDFAHLAGWYTPTCNTNPQPETKRGLETLAGLSRLAGWPSPLASNTKTAYQDAEKVIARQQAGRQPNLQDYACLSGWPTVTTIDNNQVRGEGAAANHPERGTTLRRRSENLRPNTINGCWDDADWLLCRDGRWRPVESGTFPAGSWDYQQSGTTARLRQRDSRASCRNIHPLVYGMRRI</sequence>
<keyword evidence="1 5" id="KW-0489">Methyltransferase</keyword>
<comment type="catalytic activity">
    <reaction evidence="4">
        <text>a 2'-deoxycytidine in DNA + S-adenosyl-L-methionine = a 5-methyl-2'-deoxycytidine in DNA + S-adenosyl-L-homocysteine + H(+)</text>
        <dbReference type="Rhea" id="RHEA:13681"/>
        <dbReference type="Rhea" id="RHEA-COMP:11369"/>
        <dbReference type="Rhea" id="RHEA-COMP:11370"/>
        <dbReference type="ChEBI" id="CHEBI:15378"/>
        <dbReference type="ChEBI" id="CHEBI:57856"/>
        <dbReference type="ChEBI" id="CHEBI:59789"/>
        <dbReference type="ChEBI" id="CHEBI:85452"/>
        <dbReference type="ChEBI" id="CHEBI:85454"/>
        <dbReference type="EC" id="2.1.1.37"/>
    </reaction>
</comment>
<dbReference type="AlphaFoldDB" id="A0A376FDC9"/>
<proteinExistence type="predicted"/>
<protein>
    <submittedName>
        <fullName evidence="5">DNA (Cytosine-5-)-methyltransferase</fullName>
    </submittedName>
</protein>
<dbReference type="EMBL" id="UFYI01000007">
    <property type="protein sequence ID" value="STD21636.1"/>
    <property type="molecule type" value="Genomic_DNA"/>
</dbReference>
<evidence type="ECO:0000313" key="6">
    <source>
        <dbReference type="Proteomes" id="UP000255163"/>
    </source>
</evidence>
<dbReference type="InterPro" id="IPR001525">
    <property type="entry name" value="C5_MeTfrase"/>
</dbReference>
<evidence type="ECO:0000256" key="4">
    <source>
        <dbReference type="ARBA" id="ARBA00047422"/>
    </source>
</evidence>
<dbReference type="GO" id="GO:0003886">
    <property type="term" value="F:DNA (cytosine-5-)-methyltransferase activity"/>
    <property type="evidence" value="ECO:0007669"/>
    <property type="project" value="UniProtKB-EC"/>
</dbReference>
<evidence type="ECO:0000256" key="2">
    <source>
        <dbReference type="ARBA" id="ARBA00022679"/>
    </source>
</evidence>
<reference evidence="5 6" key="1">
    <citation type="submission" date="2018-06" db="EMBL/GenBank/DDBJ databases">
        <authorList>
            <consortium name="Pathogen Informatics"/>
            <person name="Doyle S."/>
        </authorList>
    </citation>
    <scope>NUCLEOTIDE SEQUENCE [LARGE SCALE GENOMIC DNA]</scope>
    <source>
        <strain evidence="5 6">NCTC12123</strain>
    </source>
</reference>
<accession>A0A376FDC9</accession>
<dbReference type="REBASE" id="429170">
    <property type="entry name" value="M.Eas12123ORF2847P"/>
</dbReference>
<evidence type="ECO:0000256" key="1">
    <source>
        <dbReference type="ARBA" id="ARBA00022603"/>
    </source>
</evidence>
<dbReference type="Gene3D" id="3.40.50.150">
    <property type="entry name" value="Vaccinia Virus protein VP39"/>
    <property type="match status" value="1"/>
</dbReference>
<evidence type="ECO:0000313" key="5">
    <source>
        <dbReference type="EMBL" id="STD21636.1"/>
    </source>
</evidence>
<evidence type="ECO:0000256" key="3">
    <source>
        <dbReference type="ARBA" id="ARBA00022747"/>
    </source>
</evidence>
<dbReference type="Proteomes" id="UP000255163">
    <property type="component" value="Unassembled WGS sequence"/>
</dbReference>
<gene>
    <name evidence="5" type="ORF">NCTC12123_02847</name>
</gene>
<dbReference type="InterPro" id="IPR029063">
    <property type="entry name" value="SAM-dependent_MTases_sf"/>
</dbReference>
<organism evidence="5 6">
    <name type="scientific">Enterobacter asburiae</name>
    <dbReference type="NCBI Taxonomy" id="61645"/>
    <lineage>
        <taxon>Bacteria</taxon>
        <taxon>Pseudomonadati</taxon>
        <taxon>Pseudomonadota</taxon>
        <taxon>Gammaproteobacteria</taxon>
        <taxon>Enterobacterales</taxon>
        <taxon>Enterobacteriaceae</taxon>
        <taxon>Enterobacter</taxon>
        <taxon>Enterobacter cloacae complex</taxon>
    </lineage>
</organism>
<dbReference type="SUPFAM" id="SSF53335">
    <property type="entry name" value="S-adenosyl-L-methionine-dependent methyltransferases"/>
    <property type="match status" value="1"/>
</dbReference>
<dbReference type="Pfam" id="PF00145">
    <property type="entry name" value="DNA_methylase"/>
    <property type="match status" value="1"/>
</dbReference>
<dbReference type="GO" id="GO:0009307">
    <property type="term" value="P:DNA restriction-modification system"/>
    <property type="evidence" value="ECO:0007669"/>
    <property type="project" value="UniProtKB-KW"/>
</dbReference>
<name>A0A376FDC9_ENTAS</name>
<keyword evidence="3" id="KW-0680">Restriction system</keyword>